<dbReference type="InterPro" id="IPR050266">
    <property type="entry name" value="AB_hydrolase_sf"/>
</dbReference>
<proteinExistence type="predicted"/>
<evidence type="ECO:0000313" key="2">
    <source>
        <dbReference type="EMBL" id="TWF93947.1"/>
    </source>
</evidence>
<dbReference type="GO" id="GO:0003824">
    <property type="term" value="F:catalytic activity"/>
    <property type="evidence" value="ECO:0007669"/>
    <property type="project" value="UniProtKB-ARBA"/>
</dbReference>
<keyword evidence="3" id="KW-1185">Reference proteome</keyword>
<sequence length="298" mass="32000">MTPFGERVEISSGAMPVHRSGSGPSVVFLPGGGMSGAHCWKAHALVAEFATAVSYDRLGLGWSDAVELPRSGTQVSDDLRELLRTARAPGPFVLVGHSLGGLHARLHAKRFAGEVAGLVLLDPTHEDITGYLPEAEAKRLDALNPDALPGDEHLDPVRARYRAAFERAMAEWPAEIREPLLERGFSRDGYRNSSLEPLNLPRVFDEVRQAGPDPDLPTIFLSAMGPDPVADELVPPEARKPAAERGLAKHRLYCDLAATLPRAEVRRLDDAGHSTALWAGADAVADAVRDVLRSAGPA</sequence>
<comment type="caution">
    <text evidence="2">The sequence shown here is derived from an EMBL/GenBank/DDBJ whole genome shotgun (WGS) entry which is preliminary data.</text>
</comment>
<name>A0A561U3M6_9PSEU</name>
<gene>
    <name evidence="2" type="ORF">FHU35_14229</name>
</gene>
<dbReference type="InterPro" id="IPR000073">
    <property type="entry name" value="AB_hydrolase_1"/>
</dbReference>
<dbReference type="EMBL" id="VIWX01000004">
    <property type="protein sequence ID" value="TWF93947.1"/>
    <property type="molecule type" value="Genomic_DNA"/>
</dbReference>
<accession>A0A561U3M6</accession>
<dbReference type="OrthoDB" id="7185741at2"/>
<evidence type="ECO:0000313" key="3">
    <source>
        <dbReference type="Proteomes" id="UP000316184"/>
    </source>
</evidence>
<dbReference type="GO" id="GO:0016020">
    <property type="term" value="C:membrane"/>
    <property type="evidence" value="ECO:0007669"/>
    <property type="project" value="TreeGrafter"/>
</dbReference>
<protein>
    <submittedName>
        <fullName evidence="2">Pimeloyl-ACP methyl ester carboxylesterase</fullName>
    </submittedName>
</protein>
<dbReference type="PANTHER" id="PTHR43798">
    <property type="entry name" value="MONOACYLGLYCEROL LIPASE"/>
    <property type="match status" value="1"/>
</dbReference>
<reference evidence="2 3" key="1">
    <citation type="submission" date="2019-06" db="EMBL/GenBank/DDBJ databases">
        <title>Sequencing the genomes of 1000 actinobacteria strains.</title>
        <authorList>
            <person name="Klenk H.-P."/>
        </authorList>
    </citation>
    <scope>NUCLEOTIDE SEQUENCE [LARGE SCALE GENOMIC DNA]</scope>
    <source>
        <strain evidence="2 3">DSM 46699</strain>
    </source>
</reference>
<evidence type="ECO:0000259" key="1">
    <source>
        <dbReference type="Pfam" id="PF12697"/>
    </source>
</evidence>
<feature type="domain" description="AB hydrolase-1" evidence="1">
    <location>
        <begin position="26"/>
        <end position="287"/>
    </location>
</feature>
<dbReference type="RefSeq" id="WP_145741939.1">
    <property type="nucleotide sequence ID" value="NZ_VIWX01000004.1"/>
</dbReference>
<dbReference type="AlphaFoldDB" id="A0A561U3M6"/>
<dbReference type="SUPFAM" id="SSF53474">
    <property type="entry name" value="alpha/beta-Hydrolases"/>
    <property type="match status" value="1"/>
</dbReference>
<dbReference type="Gene3D" id="3.40.50.1820">
    <property type="entry name" value="alpha/beta hydrolase"/>
    <property type="match status" value="1"/>
</dbReference>
<dbReference type="InterPro" id="IPR029058">
    <property type="entry name" value="AB_hydrolase_fold"/>
</dbReference>
<organism evidence="2 3">
    <name type="scientific">Saccharopolyspora dendranthemae</name>
    <dbReference type="NCBI Taxonomy" id="1181886"/>
    <lineage>
        <taxon>Bacteria</taxon>
        <taxon>Bacillati</taxon>
        <taxon>Actinomycetota</taxon>
        <taxon>Actinomycetes</taxon>
        <taxon>Pseudonocardiales</taxon>
        <taxon>Pseudonocardiaceae</taxon>
        <taxon>Saccharopolyspora</taxon>
    </lineage>
</organism>
<dbReference type="PANTHER" id="PTHR43798:SF33">
    <property type="entry name" value="HYDROLASE, PUTATIVE (AFU_ORTHOLOGUE AFUA_2G14860)-RELATED"/>
    <property type="match status" value="1"/>
</dbReference>
<dbReference type="Pfam" id="PF12697">
    <property type="entry name" value="Abhydrolase_6"/>
    <property type="match status" value="1"/>
</dbReference>
<dbReference type="Proteomes" id="UP000316184">
    <property type="component" value="Unassembled WGS sequence"/>
</dbReference>